<evidence type="ECO:0000256" key="1">
    <source>
        <dbReference type="SAM" id="SignalP"/>
    </source>
</evidence>
<gene>
    <name evidence="2" type="ORF">ALC62_07286</name>
</gene>
<dbReference type="STRING" id="456900.A0A151IHU5"/>
<evidence type="ECO:0008006" key="4">
    <source>
        <dbReference type="Google" id="ProtNLM"/>
    </source>
</evidence>
<proteinExistence type="predicted"/>
<keyword evidence="1" id="KW-0732">Signal</keyword>
<evidence type="ECO:0000313" key="2">
    <source>
        <dbReference type="EMBL" id="KYN01911.1"/>
    </source>
</evidence>
<name>A0A151IHU5_9HYME</name>
<dbReference type="EMBL" id="KQ977566">
    <property type="protein sequence ID" value="KYN01911.1"/>
    <property type="molecule type" value="Genomic_DNA"/>
</dbReference>
<protein>
    <recommendedName>
        <fullName evidence="4">Glycoprotein</fullName>
    </recommendedName>
</protein>
<dbReference type="AlphaFoldDB" id="A0A151IHU5"/>
<organism evidence="2 3">
    <name type="scientific">Cyphomyrmex costatus</name>
    <dbReference type="NCBI Taxonomy" id="456900"/>
    <lineage>
        <taxon>Eukaryota</taxon>
        <taxon>Metazoa</taxon>
        <taxon>Ecdysozoa</taxon>
        <taxon>Arthropoda</taxon>
        <taxon>Hexapoda</taxon>
        <taxon>Insecta</taxon>
        <taxon>Pterygota</taxon>
        <taxon>Neoptera</taxon>
        <taxon>Endopterygota</taxon>
        <taxon>Hymenoptera</taxon>
        <taxon>Apocrita</taxon>
        <taxon>Aculeata</taxon>
        <taxon>Formicoidea</taxon>
        <taxon>Formicidae</taxon>
        <taxon>Myrmicinae</taxon>
        <taxon>Cyphomyrmex</taxon>
    </lineage>
</organism>
<evidence type="ECO:0000313" key="3">
    <source>
        <dbReference type="Proteomes" id="UP000078542"/>
    </source>
</evidence>
<sequence>MAPIFLLSLVIQVTEVLLGYDCGGSSFNSTTISLLDVGECHAPNDKPNTTAVYLQLLQTAEYAETLVHTCRIEIDRHIMYCGMHSHVSLVQGSHRKYLVDIDQTTCHKIHATRSFSYGQSTPIVDLHPNSTNYRSLTLAGSIAIDETCHGVQYSDPYGTWNNVIVEASIYITYKGYRTTTKSSQDLIILRSGTHCKILDLTCIDEDGANVFWSPLPDNSCKFHSYDELYQGTATKIIDSNSRYPVVYFLTSEDTTFALSKKSERVICGFTLIQTEHPKLIIVETTRDNPFATKHRILTNNLDTFTYINSKFIYVEKHIKNQVQALYQNMIYQKCQLEQQVIRNALSLAHIRPDLFAHHLMKGSGYMALIAGEVAHLMKCIPIEVIRRSTQNCYLELPVTFNNQSVFLTPKTRVITKAGTIVDCNPLMPVMYSMQGGWISLTPLPAAVTPPQILEPLSQPEWHYTDTEYLASSGIYSESDLARLREHIMFPVEQPTMMKNFAKAAAGYRVPLDGLSINNLLDEDALNRIAGTTAERLWGGFLKFGTATAGFIGVWLIIKGIKIVADTVIHGYALHSVYGWSVHLLGAIFASVTSLLMHLGGKKQRPPPVTHRAQSTDTMYRSNASIQTADCPTIIPRTQATRSTTQAKQNPELYPTQQMELAVINESLSNLEKRLNQCVA</sequence>
<feature type="signal peptide" evidence="1">
    <location>
        <begin position="1"/>
        <end position="19"/>
    </location>
</feature>
<feature type="chain" id="PRO_5007582162" description="Glycoprotein" evidence="1">
    <location>
        <begin position="20"/>
        <end position="679"/>
    </location>
</feature>
<dbReference type="Pfam" id="PF24664">
    <property type="entry name" value="Monjiviricetes_fusion"/>
    <property type="match status" value="1"/>
</dbReference>
<reference evidence="2 3" key="1">
    <citation type="submission" date="2016-03" db="EMBL/GenBank/DDBJ databases">
        <title>Cyphomyrmex costatus WGS genome.</title>
        <authorList>
            <person name="Nygaard S."/>
            <person name="Hu H."/>
            <person name="Boomsma J."/>
            <person name="Zhang G."/>
        </authorList>
    </citation>
    <scope>NUCLEOTIDE SEQUENCE [LARGE SCALE GENOMIC DNA]</scope>
    <source>
        <strain evidence="2">MS0001</strain>
        <tissue evidence="2">Whole body</tissue>
    </source>
</reference>
<dbReference type="Proteomes" id="UP000078542">
    <property type="component" value="Unassembled WGS sequence"/>
</dbReference>
<keyword evidence="3" id="KW-1185">Reference proteome</keyword>
<accession>A0A151IHU5</accession>